<feature type="region of interest" description="Disordered" evidence="1">
    <location>
        <begin position="92"/>
        <end position="114"/>
    </location>
</feature>
<protein>
    <submittedName>
        <fullName evidence="2">Uncharacterized protein</fullName>
    </submittedName>
</protein>
<organism evidence="2 3">
    <name type="scientific">Mytilus galloprovincialis</name>
    <name type="common">Mediterranean mussel</name>
    <dbReference type="NCBI Taxonomy" id="29158"/>
    <lineage>
        <taxon>Eukaryota</taxon>
        <taxon>Metazoa</taxon>
        <taxon>Spiralia</taxon>
        <taxon>Lophotrochozoa</taxon>
        <taxon>Mollusca</taxon>
        <taxon>Bivalvia</taxon>
        <taxon>Autobranchia</taxon>
        <taxon>Pteriomorphia</taxon>
        <taxon>Mytilida</taxon>
        <taxon>Mytiloidea</taxon>
        <taxon>Mytilidae</taxon>
        <taxon>Mytilinae</taxon>
        <taxon>Mytilus</taxon>
    </lineage>
</organism>
<dbReference type="EMBL" id="UYJE01006910">
    <property type="protein sequence ID" value="VDI50098.1"/>
    <property type="molecule type" value="Genomic_DNA"/>
</dbReference>
<evidence type="ECO:0000313" key="3">
    <source>
        <dbReference type="Proteomes" id="UP000596742"/>
    </source>
</evidence>
<name>A0A8B6FJB2_MYTGA</name>
<dbReference type="Proteomes" id="UP000596742">
    <property type="component" value="Unassembled WGS sequence"/>
</dbReference>
<dbReference type="AlphaFoldDB" id="A0A8B6FJB2"/>
<evidence type="ECO:0000256" key="1">
    <source>
        <dbReference type="SAM" id="MobiDB-lite"/>
    </source>
</evidence>
<evidence type="ECO:0000313" key="2">
    <source>
        <dbReference type="EMBL" id="VDI50098.1"/>
    </source>
</evidence>
<gene>
    <name evidence="2" type="ORF">MGAL_10B073035</name>
</gene>
<sequence>MDKKHNKLDNEMIQCKDRISKLEESAQFLSDVKDEQTALKKKVDCINNGIETTKTDTIFVRDKLIDIETDNLKQNLLFFALEEKYVVNVETNDENKGGATGTVDKKSETVQVYE</sequence>
<comment type="caution">
    <text evidence="2">The sequence shown here is derived from an EMBL/GenBank/DDBJ whole genome shotgun (WGS) entry which is preliminary data.</text>
</comment>
<proteinExistence type="predicted"/>
<dbReference type="OrthoDB" id="6079384at2759"/>
<reference evidence="2" key="1">
    <citation type="submission" date="2018-11" db="EMBL/GenBank/DDBJ databases">
        <authorList>
            <person name="Alioto T."/>
            <person name="Alioto T."/>
        </authorList>
    </citation>
    <scope>NUCLEOTIDE SEQUENCE</scope>
</reference>
<keyword evidence="3" id="KW-1185">Reference proteome</keyword>
<accession>A0A8B6FJB2</accession>